<feature type="region of interest" description="Disordered" evidence="2">
    <location>
        <begin position="943"/>
        <end position="980"/>
    </location>
</feature>
<feature type="compositionally biased region" description="Basic and acidic residues" evidence="2">
    <location>
        <begin position="241"/>
        <end position="257"/>
    </location>
</feature>
<evidence type="ECO:0000256" key="2">
    <source>
        <dbReference type="SAM" id="MobiDB-lite"/>
    </source>
</evidence>
<feature type="compositionally biased region" description="Polar residues" evidence="2">
    <location>
        <begin position="174"/>
        <end position="192"/>
    </location>
</feature>
<feature type="region of interest" description="Disordered" evidence="2">
    <location>
        <begin position="1219"/>
        <end position="1602"/>
    </location>
</feature>
<dbReference type="PANTHER" id="PTHR34805">
    <property type="entry name" value="PROTEIN MODIFIER OF SNC1 1"/>
    <property type="match status" value="1"/>
</dbReference>
<feature type="compositionally biased region" description="Polar residues" evidence="2">
    <location>
        <begin position="622"/>
        <end position="651"/>
    </location>
</feature>
<dbReference type="InterPro" id="IPR038808">
    <property type="entry name" value="MOS1-like"/>
</dbReference>
<feature type="compositionally biased region" description="Basic and acidic residues" evidence="2">
    <location>
        <begin position="1266"/>
        <end position="1293"/>
    </location>
</feature>
<feature type="compositionally biased region" description="Low complexity" evidence="2">
    <location>
        <begin position="54"/>
        <end position="80"/>
    </location>
</feature>
<organism evidence="4 5">
    <name type="scientific">Aristolochia fimbriata</name>
    <name type="common">White veined hardy Dutchman's pipe vine</name>
    <dbReference type="NCBI Taxonomy" id="158543"/>
    <lineage>
        <taxon>Eukaryota</taxon>
        <taxon>Viridiplantae</taxon>
        <taxon>Streptophyta</taxon>
        <taxon>Embryophyta</taxon>
        <taxon>Tracheophyta</taxon>
        <taxon>Spermatophyta</taxon>
        <taxon>Magnoliopsida</taxon>
        <taxon>Magnoliidae</taxon>
        <taxon>Piperales</taxon>
        <taxon>Aristolochiaceae</taxon>
        <taxon>Aristolochia</taxon>
    </lineage>
</organism>
<evidence type="ECO:0000313" key="5">
    <source>
        <dbReference type="Proteomes" id="UP000825729"/>
    </source>
</evidence>
<feature type="compositionally biased region" description="Basic and acidic residues" evidence="2">
    <location>
        <begin position="965"/>
        <end position="975"/>
    </location>
</feature>
<evidence type="ECO:0000256" key="1">
    <source>
        <dbReference type="ARBA" id="ARBA00022553"/>
    </source>
</evidence>
<keyword evidence="1" id="KW-0597">Phosphoprotein</keyword>
<evidence type="ECO:0000259" key="3">
    <source>
        <dbReference type="Pfam" id="PF07001"/>
    </source>
</evidence>
<feature type="compositionally biased region" description="Basic and acidic residues" evidence="2">
    <location>
        <begin position="783"/>
        <end position="817"/>
    </location>
</feature>
<feature type="domain" description="BAT2 N-terminal" evidence="3">
    <location>
        <begin position="12"/>
        <end position="132"/>
    </location>
</feature>
<dbReference type="GO" id="GO:0040029">
    <property type="term" value="P:epigenetic regulation of gene expression"/>
    <property type="evidence" value="ECO:0007669"/>
    <property type="project" value="TreeGrafter"/>
</dbReference>
<dbReference type="Proteomes" id="UP000825729">
    <property type="component" value="Unassembled WGS sequence"/>
</dbReference>
<feature type="region of interest" description="Disordered" evidence="2">
    <location>
        <begin position="994"/>
        <end position="1024"/>
    </location>
</feature>
<feature type="region of interest" description="Disordered" evidence="2">
    <location>
        <begin position="426"/>
        <end position="547"/>
    </location>
</feature>
<feature type="compositionally biased region" description="Polar residues" evidence="2">
    <location>
        <begin position="994"/>
        <end position="1005"/>
    </location>
</feature>
<feature type="region of interest" description="Disordered" evidence="2">
    <location>
        <begin position="579"/>
        <end position="761"/>
    </location>
</feature>
<feature type="compositionally biased region" description="Pro residues" evidence="2">
    <location>
        <begin position="309"/>
        <end position="330"/>
    </location>
</feature>
<feature type="compositionally biased region" description="Polar residues" evidence="2">
    <location>
        <begin position="1423"/>
        <end position="1446"/>
    </location>
</feature>
<name>A0AAV7DTR8_ARIFI</name>
<feature type="compositionally biased region" description="Polar residues" evidence="2">
    <location>
        <begin position="453"/>
        <end position="465"/>
    </location>
</feature>
<feature type="region of interest" description="Disordered" evidence="2">
    <location>
        <begin position="1"/>
        <end position="373"/>
    </location>
</feature>
<accession>A0AAV7DTR8</accession>
<proteinExistence type="predicted"/>
<feature type="compositionally biased region" description="Polar residues" evidence="2">
    <location>
        <begin position="1252"/>
        <end position="1265"/>
    </location>
</feature>
<feature type="region of interest" description="Disordered" evidence="2">
    <location>
        <begin position="1091"/>
        <end position="1122"/>
    </location>
</feature>
<comment type="caution">
    <text evidence="4">The sequence shown here is derived from an EMBL/GenBank/DDBJ whole genome shotgun (WGS) entry which is preliminary data.</text>
</comment>
<feature type="compositionally biased region" description="Polar residues" evidence="2">
    <location>
        <begin position="580"/>
        <end position="591"/>
    </location>
</feature>
<feature type="compositionally biased region" description="Basic and acidic residues" evidence="2">
    <location>
        <begin position="611"/>
        <end position="621"/>
    </location>
</feature>
<dbReference type="PANTHER" id="PTHR34805:SF1">
    <property type="entry name" value="PROTEIN MODIFIER OF SNC1 1"/>
    <property type="match status" value="1"/>
</dbReference>
<feature type="compositionally biased region" description="Basic residues" evidence="2">
    <location>
        <begin position="1008"/>
        <end position="1020"/>
    </location>
</feature>
<feature type="compositionally biased region" description="Low complexity" evidence="2">
    <location>
        <begin position="503"/>
        <end position="515"/>
    </location>
</feature>
<feature type="compositionally biased region" description="Low complexity" evidence="2">
    <location>
        <begin position="91"/>
        <end position="141"/>
    </location>
</feature>
<protein>
    <recommendedName>
        <fullName evidence="3">BAT2 N-terminal domain-containing protein</fullName>
    </recommendedName>
</protein>
<feature type="compositionally biased region" description="Basic and acidic residues" evidence="2">
    <location>
        <begin position="1447"/>
        <end position="1461"/>
    </location>
</feature>
<dbReference type="CDD" id="cd22249">
    <property type="entry name" value="UDM1_RNF168_RNF169-like"/>
    <property type="match status" value="1"/>
</dbReference>
<feature type="compositionally biased region" description="Polar residues" evidence="2">
    <location>
        <begin position="943"/>
        <end position="957"/>
    </location>
</feature>
<feature type="compositionally biased region" description="Basic residues" evidence="2">
    <location>
        <begin position="1233"/>
        <end position="1242"/>
    </location>
</feature>
<feature type="compositionally biased region" description="Basic and acidic residues" evidence="2">
    <location>
        <begin position="1221"/>
        <end position="1232"/>
    </location>
</feature>
<sequence length="1602" mass="173125">MASSMLGERRWTSARRGGMTVLGKVTVPKPVNLPSQRLENHGLDPNVEIVPKGTLSWGSRTSSSSANAWGSSMLSSPSADGSGGSPGRLNARPSSGGSGTRPSTAGSDRSAEPSSSAWGPSSRPSSASGLLASSQSSVGSLRPRSAETRPGSSQRSRFAESVGENSVAWGGTSEGLSSASSKPSSFTLSSGDFPTLGSEKSSETNARQGHSSHGRPSSSSGVTATQERLENSSCDDGSMNTREKGDVGTWKRGEAVVHHGGPPPSSEKWQRDNQQGPSYHHANVPPHHFDPWHGAIRNHPPDGVWYRGGPPPGPYGPAPPAGYGLEPPPYGYYHPQSHVPGHSVPNSLSAPRPGPGPGGFHSKSGDTYRPLPDSYVVPGPPVMPVRYPGPLPPYDGYYGPPRISYRNPSEQDAPAAIGMAGGPGPSVFNRYPNQNAHPDAANFHTRPGAYGPSATTKEPTESGNVHDTPHHGPYKVLLKQQESWGDSEALEKDLSAMTPHVVRGSSPQSSSIRGSDMNKEHESTCPSDYRKSSLSAEGAHDESIKNEGEQSIAIVTQNLANKPINTKLVEDDLVKKQEKTFSSVEGTQQFPSMKKNPSLIDKIEGLNSKARISDGRYESKRLGSTNFKPESSTNKANHSSTTEVSPGTSAETDPLPTRSDEVLVGAPMGAERSKHGLATGSGSRPGEQSVGEGGEKSSSQFHKRSHWVQSKGDHRGKNKPSVHESEEWRKKSSPMVIDASSHEAPGTQETNNPGKVGDEHDTTDYEAQRAKMKEIAVQRAKQLQKEEEERTREQKAKAMAKLEELNRRTSESSEIKLETNMVQNKLDETPTCLMQLNRRTSESSEIKLETNMVQNKLDETPTCLMHMASAEASAEAQPSQTVSSLGVIDQTSKKPLDKPGVSVDFSKKMFKEAPVDALLNPVQVSISSVPLGEDVNSTEFVVQRSPSQLHDNVSPKQKQVGYRRKQNDSREKNLDNKSITLADSKDHAITSSLINPANTNALEDTSTQHKKKHSRNGKNKLKLEEGSSDAGILAQAPLEGVSAKLHVESGKLKPALPVLFESGADMVKVNLEGQRPCDVVSESQGLIQLEETHGNRGNQQWKPHPNRRMSKSTQASRPMDKFHGSESVVWAPVKPTSKQETPEEASLAESYNQFSGISADGISTNLKSRRAEIERYVPKPVAKELSQQSNSQQPPHTVVSPQAAFEEVARTSGSDVIGKVRTLDTKNGESKNNKHSKAHISWRQRSVVDASVTVQNSHDGSASSTEMEKPIKKLNDQTRPLKSDSYPPKEQRQSDNWNAGKTTAEPVSVHGVKDHGAPNRGKRQHSKLNQGVGGYSPNTAWDANFASDSPVADKPNSETTTFESSESDGKGATRHDSQVIGERGTSHWQPKMQTTHQSRHGTRVNGGQKIAGQLVRTVEKDNSSQGQSRHPISPENKPTASEIASSHNEHESGWRVAESVKEAVNFVQQGPENADRRKEQPLVHSGPRRQGQHQGQFSRGHNGASYEGGGRANTWHESSRQQIPSQGERRKHNSTHYEYQPVGSYKANDSTHHVSGATEESVGENASHLGSRYREHGQNYSRRGGHFPGRNRNGALAGLPSS</sequence>
<feature type="compositionally biased region" description="Basic and acidic residues" evidence="2">
    <location>
        <begin position="538"/>
        <end position="547"/>
    </location>
</feature>
<dbReference type="Pfam" id="PF07001">
    <property type="entry name" value="BAT2_N"/>
    <property type="match status" value="1"/>
</dbReference>
<feature type="compositionally biased region" description="Basic and acidic residues" evidence="2">
    <location>
        <begin position="1367"/>
        <end position="1377"/>
    </location>
</feature>
<keyword evidence="5" id="KW-1185">Reference proteome</keyword>
<feature type="compositionally biased region" description="Low complexity" evidence="2">
    <location>
        <begin position="209"/>
        <end position="221"/>
    </location>
</feature>
<feature type="compositionally biased region" description="Basic and acidic residues" evidence="2">
    <location>
        <begin position="516"/>
        <end position="531"/>
    </location>
</feature>
<reference evidence="4 5" key="1">
    <citation type="submission" date="2021-07" db="EMBL/GenBank/DDBJ databases">
        <title>The Aristolochia fimbriata genome: insights into angiosperm evolution, floral development and chemical biosynthesis.</title>
        <authorList>
            <person name="Jiao Y."/>
        </authorList>
    </citation>
    <scope>NUCLEOTIDE SEQUENCE [LARGE SCALE GENOMIC DNA]</scope>
    <source>
        <strain evidence="4">IBCAS-2021</strain>
        <tissue evidence="4">Leaf</tissue>
    </source>
</reference>
<feature type="compositionally biased region" description="Basic and acidic residues" evidence="2">
    <location>
        <begin position="711"/>
        <end position="730"/>
    </location>
</feature>
<dbReference type="InterPro" id="IPR009738">
    <property type="entry name" value="BAT2_N"/>
</dbReference>
<evidence type="ECO:0000313" key="4">
    <source>
        <dbReference type="EMBL" id="KAG9439995.1"/>
    </source>
</evidence>
<dbReference type="EMBL" id="JAINDJ010000008">
    <property type="protein sequence ID" value="KAG9439995.1"/>
    <property type="molecule type" value="Genomic_DNA"/>
</dbReference>
<feature type="region of interest" description="Disordered" evidence="2">
    <location>
        <begin position="776"/>
        <end position="830"/>
    </location>
</feature>
<feature type="compositionally biased region" description="Polar residues" evidence="2">
    <location>
        <begin position="1386"/>
        <end position="1396"/>
    </location>
</feature>
<feature type="compositionally biased region" description="Polar residues" evidence="2">
    <location>
        <begin position="222"/>
        <end position="240"/>
    </location>
</feature>
<gene>
    <name evidence="4" type="ORF">H6P81_020160</name>
</gene>